<dbReference type="OrthoDB" id="9768386at2"/>
<protein>
    <submittedName>
        <fullName evidence="7">Amino acid/amide ABC transporter substrate-binding protein (HAAT family)</fullName>
    </submittedName>
</protein>
<feature type="signal peptide" evidence="5">
    <location>
        <begin position="1"/>
        <end position="23"/>
    </location>
</feature>
<evidence type="ECO:0000313" key="8">
    <source>
        <dbReference type="Proteomes" id="UP000278222"/>
    </source>
</evidence>
<evidence type="ECO:0000256" key="2">
    <source>
        <dbReference type="ARBA" id="ARBA00022448"/>
    </source>
</evidence>
<evidence type="ECO:0000256" key="3">
    <source>
        <dbReference type="ARBA" id="ARBA00022729"/>
    </source>
</evidence>
<proteinExistence type="inferred from homology"/>
<name>A0A3N1MCJ3_9PROT</name>
<dbReference type="Proteomes" id="UP000278222">
    <property type="component" value="Unassembled WGS sequence"/>
</dbReference>
<comment type="caution">
    <text evidence="7">The sequence shown here is derived from an EMBL/GenBank/DDBJ whole genome shotgun (WGS) entry which is preliminary data.</text>
</comment>
<dbReference type="AlphaFoldDB" id="A0A3N1MCJ3"/>
<feature type="chain" id="PRO_5018188008" evidence="5">
    <location>
        <begin position="24"/>
        <end position="374"/>
    </location>
</feature>
<dbReference type="GO" id="GO:0006865">
    <property type="term" value="P:amino acid transport"/>
    <property type="evidence" value="ECO:0007669"/>
    <property type="project" value="UniProtKB-KW"/>
</dbReference>
<dbReference type="RefSeq" id="WP_123688192.1">
    <property type="nucleotide sequence ID" value="NZ_AP019700.1"/>
</dbReference>
<dbReference type="InterPro" id="IPR028081">
    <property type="entry name" value="Leu-bd"/>
</dbReference>
<keyword evidence="4" id="KW-0029">Amino-acid transport</keyword>
<dbReference type="SUPFAM" id="SSF53822">
    <property type="entry name" value="Periplasmic binding protein-like I"/>
    <property type="match status" value="1"/>
</dbReference>
<evidence type="ECO:0000313" key="7">
    <source>
        <dbReference type="EMBL" id="ROQ01433.1"/>
    </source>
</evidence>
<organism evidence="7 8">
    <name type="scientific">Stella humosa</name>
    <dbReference type="NCBI Taxonomy" id="94"/>
    <lineage>
        <taxon>Bacteria</taxon>
        <taxon>Pseudomonadati</taxon>
        <taxon>Pseudomonadota</taxon>
        <taxon>Alphaproteobacteria</taxon>
        <taxon>Rhodospirillales</taxon>
        <taxon>Stellaceae</taxon>
        <taxon>Stella</taxon>
    </lineage>
</organism>
<accession>A0A3N1MCJ3</accession>
<feature type="domain" description="Leucine-binding protein" evidence="6">
    <location>
        <begin position="28"/>
        <end position="365"/>
    </location>
</feature>
<dbReference type="PANTHER" id="PTHR47151">
    <property type="entry name" value="LEU/ILE/VAL-BINDING ABC TRANSPORTER SUBUNIT"/>
    <property type="match status" value="1"/>
</dbReference>
<dbReference type="Pfam" id="PF13458">
    <property type="entry name" value="Peripla_BP_6"/>
    <property type="match status" value="1"/>
</dbReference>
<dbReference type="Gene3D" id="3.40.50.2300">
    <property type="match status" value="2"/>
</dbReference>
<keyword evidence="2" id="KW-0813">Transport</keyword>
<keyword evidence="8" id="KW-1185">Reference proteome</keyword>
<evidence type="ECO:0000256" key="5">
    <source>
        <dbReference type="SAM" id="SignalP"/>
    </source>
</evidence>
<evidence type="ECO:0000256" key="1">
    <source>
        <dbReference type="ARBA" id="ARBA00010062"/>
    </source>
</evidence>
<dbReference type="EMBL" id="RJKX01000011">
    <property type="protein sequence ID" value="ROQ01433.1"/>
    <property type="molecule type" value="Genomic_DNA"/>
</dbReference>
<dbReference type="PANTHER" id="PTHR47151:SF2">
    <property type="entry name" value="AMINO ACID BINDING PROTEIN"/>
    <property type="match status" value="1"/>
</dbReference>
<comment type="similarity">
    <text evidence="1">Belongs to the leucine-binding protein family.</text>
</comment>
<keyword evidence="3 5" id="KW-0732">Signal</keyword>
<sequence>MRRVTGIVAAAAAVVGFGGMAAAQDIIIASAGPMTGQYAALGEQLRRGAEMAVENINAKGGVLGRKLKLEIGDDACDPKQAVAVANQLAAKKVAMVAGHFCSSSSIPASAVYNENGILQITPASTNPAFTEEAAKKGWKNVFRTCGRDDAQGLVAGKYLATKYKGKPVAILHDKSAYGKGLADETKKAMNAAGLKEAMYEAVTQGDKDFTALISKMKAAKVEAIYLGGYHTEAGLLVRQAREQGFNAQMISGDALVTDEFWKITGKPGEGTRMTFAPDPRRSPDAKDVVAQFKAKNYDPEGYTLYTYAAVQAWADAATKAKSIKTADVAKALRGNKYKTVIGTLDFNDKGDIVNPQYVFYEWKDGKYAEIGSGT</sequence>
<dbReference type="PRINTS" id="PR00337">
    <property type="entry name" value="LEUILEVALBP"/>
</dbReference>
<dbReference type="CDD" id="cd06342">
    <property type="entry name" value="PBP1_ABC_LIVBP-like"/>
    <property type="match status" value="1"/>
</dbReference>
<reference evidence="7 8" key="1">
    <citation type="submission" date="2018-11" db="EMBL/GenBank/DDBJ databases">
        <title>Genomic Encyclopedia of Type Strains, Phase IV (KMG-IV): sequencing the most valuable type-strain genomes for metagenomic binning, comparative biology and taxonomic classification.</title>
        <authorList>
            <person name="Goeker M."/>
        </authorList>
    </citation>
    <scope>NUCLEOTIDE SEQUENCE [LARGE SCALE GENOMIC DNA]</scope>
    <source>
        <strain evidence="7 8">DSM 5900</strain>
    </source>
</reference>
<gene>
    <name evidence="7" type="ORF">EDC65_0612</name>
</gene>
<evidence type="ECO:0000256" key="4">
    <source>
        <dbReference type="ARBA" id="ARBA00022970"/>
    </source>
</evidence>
<dbReference type="InterPro" id="IPR028082">
    <property type="entry name" value="Peripla_BP_I"/>
</dbReference>
<evidence type="ECO:0000259" key="6">
    <source>
        <dbReference type="Pfam" id="PF13458"/>
    </source>
</evidence>
<dbReference type="InterPro" id="IPR000709">
    <property type="entry name" value="Leu_Ile_Val-bd"/>
</dbReference>